<reference evidence="1" key="2">
    <citation type="journal article" date="2015" name="Data Brief">
        <title>Shoot transcriptome of the giant reed, Arundo donax.</title>
        <authorList>
            <person name="Barrero R.A."/>
            <person name="Guerrero F.D."/>
            <person name="Moolhuijzen P."/>
            <person name="Goolsby J.A."/>
            <person name="Tidwell J."/>
            <person name="Bellgard S.E."/>
            <person name="Bellgard M.I."/>
        </authorList>
    </citation>
    <scope>NUCLEOTIDE SEQUENCE</scope>
    <source>
        <tissue evidence="1">Shoot tissue taken approximately 20 cm above the soil surface</tissue>
    </source>
</reference>
<proteinExistence type="predicted"/>
<sequence length="26" mass="2861">MSWSSCFRMASMAPRGAGLPYSRPLT</sequence>
<dbReference type="EMBL" id="GBRH01173853">
    <property type="protein sequence ID" value="JAE24043.1"/>
    <property type="molecule type" value="Transcribed_RNA"/>
</dbReference>
<organism evidence="1">
    <name type="scientific">Arundo donax</name>
    <name type="common">Giant reed</name>
    <name type="synonym">Donax arundinaceus</name>
    <dbReference type="NCBI Taxonomy" id="35708"/>
    <lineage>
        <taxon>Eukaryota</taxon>
        <taxon>Viridiplantae</taxon>
        <taxon>Streptophyta</taxon>
        <taxon>Embryophyta</taxon>
        <taxon>Tracheophyta</taxon>
        <taxon>Spermatophyta</taxon>
        <taxon>Magnoliopsida</taxon>
        <taxon>Liliopsida</taxon>
        <taxon>Poales</taxon>
        <taxon>Poaceae</taxon>
        <taxon>PACMAD clade</taxon>
        <taxon>Arundinoideae</taxon>
        <taxon>Arundineae</taxon>
        <taxon>Arundo</taxon>
    </lineage>
</organism>
<dbReference type="AlphaFoldDB" id="A0A0A9GU03"/>
<reference evidence="1" key="1">
    <citation type="submission" date="2014-09" db="EMBL/GenBank/DDBJ databases">
        <authorList>
            <person name="Magalhaes I.L.F."/>
            <person name="Oliveira U."/>
            <person name="Santos F.R."/>
            <person name="Vidigal T.H.D.A."/>
            <person name="Brescovit A.D."/>
            <person name="Santos A.J."/>
        </authorList>
    </citation>
    <scope>NUCLEOTIDE SEQUENCE</scope>
    <source>
        <tissue evidence="1">Shoot tissue taken approximately 20 cm above the soil surface</tissue>
    </source>
</reference>
<name>A0A0A9GU03_ARUDO</name>
<evidence type="ECO:0000313" key="1">
    <source>
        <dbReference type="EMBL" id="JAE24043.1"/>
    </source>
</evidence>
<accession>A0A0A9GU03</accession>
<protein>
    <submittedName>
        <fullName evidence="1">Uncharacterized protein</fullName>
    </submittedName>
</protein>